<accession>A0A975S1T9</accession>
<feature type="transmembrane region" description="Helical" evidence="6">
    <location>
        <begin position="179"/>
        <end position="196"/>
    </location>
</feature>
<feature type="transmembrane region" description="Helical" evidence="6">
    <location>
        <begin position="38"/>
        <end position="67"/>
    </location>
</feature>
<proteinExistence type="predicted"/>
<keyword evidence="3 6" id="KW-0812">Transmembrane</keyword>
<feature type="transmembrane region" description="Helical" evidence="6">
    <location>
        <begin position="6"/>
        <end position="26"/>
    </location>
</feature>
<dbReference type="KEGG" id="gfu:KM031_01770"/>
<feature type="transmembrane region" description="Helical" evidence="6">
    <location>
        <begin position="112"/>
        <end position="137"/>
    </location>
</feature>
<reference evidence="7" key="1">
    <citation type="submission" date="2021-06" db="EMBL/GenBank/DDBJ databases">
        <title>Direct submission.</title>
        <authorList>
            <person name="Lee C.-S."/>
            <person name="Jin L."/>
        </authorList>
    </citation>
    <scope>NUCLEOTIDE SEQUENCE</scope>
    <source>
        <strain evidence="7">Con5</strain>
    </source>
</reference>
<organism evidence="7 8">
    <name type="scientific">Gemmobacter fulvus</name>
    <dbReference type="NCBI Taxonomy" id="2840474"/>
    <lineage>
        <taxon>Bacteria</taxon>
        <taxon>Pseudomonadati</taxon>
        <taxon>Pseudomonadota</taxon>
        <taxon>Alphaproteobacteria</taxon>
        <taxon>Rhodobacterales</taxon>
        <taxon>Paracoccaceae</taxon>
        <taxon>Gemmobacter</taxon>
    </lineage>
</organism>
<dbReference type="PANTHER" id="PTHR30086">
    <property type="entry name" value="ARGININE EXPORTER PROTEIN ARGO"/>
    <property type="match status" value="1"/>
</dbReference>
<dbReference type="PANTHER" id="PTHR30086:SF20">
    <property type="entry name" value="ARGININE EXPORTER PROTEIN ARGO-RELATED"/>
    <property type="match status" value="1"/>
</dbReference>
<evidence type="ECO:0000313" key="8">
    <source>
        <dbReference type="Proteomes" id="UP000679352"/>
    </source>
</evidence>
<comment type="subcellular location">
    <subcellularLocation>
        <location evidence="1">Cell membrane</location>
        <topology evidence="1">Multi-pass membrane protein</topology>
    </subcellularLocation>
</comment>
<dbReference type="Proteomes" id="UP000679352">
    <property type="component" value="Chromosome"/>
</dbReference>
<keyword evidence="2" id="KW-1003">Cell membrane</keyword>
<evidence type="ECO:0000256" key="6">
    <source>
        <dbReference type="SAM" id="Phobius"/>
    </source>
</evidence>
<evidence type="ECO:0000256" key="4">
    <source>
        <dbReference type="ARBA" id="ARBA00022989"/>
    </source>
</evidence>
<sequence>MSAFATGALMGFAIAAPVGPIGLLCIRRSLADGRAAGLATGLGAAAADATYGIAVAMGLAATGLLAYALPMQILGGLLLIWLGIGPLRSFLHPATHPPAGRTGLDTLRAFSGTYLLTLSNPATILAFLAMLAGLGTAAAGGPVWLVAGVFAGSALWWLMLVHAALYAGRYLTPQSLRRIDLASGVILILWGAVLVVKPLI</sequence>
<protein>
    <submittedName>
        <fullName evidence="7">LysE family transporter</fullName>
    </submittedName>
</protein>
<evidence type="ECO:0000313" key="7">
    <source>
        <dbReference type="EMBL" id="QWK90666.1"/>
    </source>
</evidence>
<feature type="transmembrane region" description="Helical" evidence="6">
    <location>
        <begin position="143"/>
        <end position="167"/>
    </location>
</feature>
<dbReference type="GO" id="GO:0015171">
    <property type="term" value="F:amino acid transmembrane transporter activity"/>
    <property type="evidence" value="ECO:0007669"/>
    <property type="project" value="TreeGrafter"/>
</dbReference>
<keyword evidence="5 6" id="KW-0472">Membrane</keyword>
<dbReference type="EMBL" id="CP076361">
    <property type="protein sequence ID" value="QWK90666.1"/>
    <property type="molecule type" value="Genomic_DNA"/>
</dbReference>
<keyword evidence="8" id="KW-1185">Reference proteome</keyword>
<evidence type="ECO:0000256" key="3">
    <source>
        <dbReference type="ARBA" id="ARBA00022692"/>
    </source>
</evidence>
<dbReference type="Pfam" id="PF01810">
    <property type="entry name" value="LysE"/>
    <property type="match status" value="1"/>
</dbReference>
<dbReference type="InterPro" id="IPR001123">
    <property type="entry name" value="LeuE-type"/>
</dbReference>
<dbReference type="AlphaFoldDB" id="A0A975S1T9"/>
<name>A0A975S1T9_9RHOB</name>
<keyword evidence="4 6" id="KW-1133">Transmembrane helix</keyword>
<evidence type="ECO:0000256" key="1">
    <source>
        <dbReference type="ARBA" id="ARBA00004651"/>
    </source>
</evidence>
<evidence type="ECO:0000256" key="5">
    <source>
        <dbReference type="ARBA" id="ARBA00023136"/>
    </source>
</evidence>
<feature type="transmembrane region" description="Helical" evidence="6">
    <location>
        <begin position="73"/>
        <end position="91"/>
    </location>
</feature>
<gene>
    <name evidence="7" type="ORF">KM031_01770</name>
</gene>
<evidence type="ECO:0000256" key="2">
    <source>
        <dbReference type="ARBA" id="ARBA00022475"/>
    </source>
</evidence>
<dbReference type="GO" id="GO:0005886">
    <property type="term" value="C:plasma membrane"/>
    <property type="evidence" value="ECO:0007669"/>
    <property type="project" value="UniProtKB-SubCell"/>
</dbReference>
<dbReference type="RefSeq" id="WP_215504086.1">
    <property type="nucleotide sequence ID" value="NZ_CP076361.1"/>
</dbReference>